<name>A0A1V4AGY1_9ACTN</name>
<keyword evidence="6" id="KW-0472">Membrane</keyword>
<dbReference type="EMBL" id="MVFC01000001">
    <property type="protein sequence ID" value="OON82703.1"/>
    <property type="molecule type" value="Genomic_DNA"/>
</dbReference>
<dbReference type="PANTHER" id="PTHR33452:SF1">
    <property type="entry name" value="INNER MEMBRANE PROTEIN YPHA-RELATED"/>
    <property type="match status" value="1"/>
</dbReference>
<evidence type="ECO:0008006" key="10">
    <source>
        <dbReference type="Google" id="ProtNLM"/>
    </source>
</evidence>
<keyword evidence="4" id="KW-0812">Transmembrane</keyword>
<dbReference type="AlphaFoldDB" id="A0A1V4AGY1"/>
<comment type="caution">
    <text evidence="8">The sequence shown here is derived from an EMBL/GenBank/DDBJ whole genome shotgun (WGS) entry which is preliminary data.</text>
</comment>
<evidence type="ECO:0000256" key="7">
    <source>
        <dbReference type="SAM" id="MobiDB-lite"/>
    </source>
</evidence>
<evidence type="ECO:0000256" key="1">
    <source>
        <dbReference type="ARBA" id="ARBA00004651"/>
    </source>
</evidence>
<comment type="subcellular location">
    <subcellularLocation>
        <location evidence="1">Cell membrane</location>
        <topology evidence="1">Multi-pass membrane protein</topology>
    </subcellularLocation>
</comment>
<evidence type="ECO:0000256" key="3">
    <source>
        <dbReference type="ARBA" id="ARBA00022475"/>
    </source>
</evidence>
<evidence type="ECO:0000313" key="8">
    <source>
        <dbReference type="EMBL" id="OON82703.1"/>
    </source>
</evidence>
<proteinExistence type="inferred from homology"/>
<protein>
    <recommendedName>
        <fullName evidence="10">DoxX family protein</fullName>
    </recommendedName>
</protein>
<keyword evidence="9" id="KW-1185">Reference proteome</keyword>
<keyword evidence="3" id="KW-1003">Cell membrane</keyword>
<dbReference type="InterPro" id="IPR032808">
    <property type="entry name" value="DoxX"/>
</dbReference>
<evidence type="ECO:0000256" key="5">
    <source>
        <dbReference type="ARBA" id="ARBA00022989"/>
    </source>
</evidence>
<evidence type="ECO:0000313" key="9">
    <source>
        <dbReference type="Proteomes" id="UP000190539"/>
    </source>
</evidence>
<sequence length="188" mass="19668">MLASTFVGGGLKSLRNPKAVTPPVVPFADRIPGLPQDPEQLARINSAVQIGAGTLLALGRLPRVSACALAASLVETTLAEHRYWTVEDDPEEKARQRAHFYKNVSLLGGLLIAAADTHGKPSLAHRTRTTAATSRRSLRRTTRGARSAAADSASHAADGVRAAADGVRSAADGVRSAAGSVRERLPAH</sequence>
<dbReference type="Pfam" id="PF07681">
    <property type="entry name" value="DoxX"/>
    <property type="match status" value="1"/>
</dbReference>
<evidence type="ECO:0000256" key="2">
    <source>
        <dbReference type="ARBA" id="ARBA00006679"/>
    </source>
</evidence>
<comment type="similarity">
    <text evidence="2">Belongs to the DoxX family.</text>
</comment>
<dbReference type="InterPro" id="IPR051907">
    <property type="entry name" value="DoxX-like_oxidoreductase"/>
</dbReference>
<keyword evidence="5" id="KW-1133">Transmembrane helix</keyword>
<dbReference type="STRING" id="83656.B1H18_01230"/>
<evidence type="ECO:0000256" key="4">
    <source>
        <dbReference type="ARBA" id="ARBA00022692"/>
    </source>
</evidence>
<dbReference type="Proteomes" id="UP000190539">
    <property type="component" value="Unassembled WGS sequence"/>
</dbReference>
<feature type="compositionally biased region" description="Low complexity" evidence="7">
    <location>
        <begin position="144"/>
        <end position="168"/>
    </location>
</feature>
<feature type="region of interest" description="Disordered" evidence="7">
    <location>
        <begin position="120"/>
        <end position="188"/>
    </location>
</feature>
<accession>A0A1V4AGY1</accession>
<dbReference type="GO" id="GO:0005886">
    <property type="term" value="C:plasma membrane"/>
    <property type="evidence" value="ECO:0007669"/>
    <property type="project" value="UniProtKB-SubCell"/>
</dbReference>
<dbReference type="PANTHER" id="PTHR33452">
    <property type="entry name" value="OXIDOREDUCTASE CATD-RELATED"/>
    <property type="match status" value="1"/>
</dbReference>
<organism evidence="8 9">
    <name type="scientific">Streptomyces tsukubensis</name>
    <dbReference type="NCBI Taxonomy" id="83656"/>
    <lineage>
        <taxon>Bacteria</taxon>
        <taxon>Bacillati</taxon>
        <taxon>Actinomycetota</taxon>
        <taxon>Actinomycetes</taxon>
        <taxon>Kitasatosporales</taxon>
        <taxon>Streptomycetaceae</taxon>
        <taxon>Streptomyces</taxon>
    </lineage>
</organism>
<reference evidence="8 9" key="1">
    <citation type="submission" date="2017-02" db="EMBL/GenBank/DDBJ databases">
        <title>Draft Genome Sequence of Streptomyces tsukubaensis F601, a Producer of the immunosuppressant tacrolimus FK506.</title>
        <authorList>
            <person name="Zong G."/>
            <person name="Zhong C."/>
            <person name="Fu J."/>
            <person name="Qin R."/>
            <person name="Cao G."/>
        </authorList>
    </citation>
    <scope>NUCLEOTIDE SEQUENCE [LARGE SCALE GENOMIC DNA]</scope>
    <source>
        <strain evidence="8 9">F601</strain>
    </source>
</reference>
<gene>
    <name evidence="8" type="ORF">B1H18_01230</name>
</gene>
<evidence type="ECO:0000256" key="6">
    <source>
        <dbReference type="ARBA" id="ARBA00023136"/>
    </source>
</evidence>